<evidence type="ECO:0000313" key="7">
    <source>
        <dbReference type="Proteomes" id="UP001164746"/>
    </source>
</evidence>
<accession>A0ABY7E8K7</accession>
<feature type="non-terminal residue" evidence="6">
    <location>
        <position position="1"/>
    </location>
</feature>
<keyword evidence="3" id="KW-0378">Hydrolase</keyword>
<evidence type="ECO:0000256" key="3">
    <source>
        <dbReference type="ARBA" id="ARBA00022801"/>
    </source>
</evidence>
<evidence type="ECO:0000259" key="5">
    <source>
        <dbReference type="PROSITE" id="PS51934"/>
    </source>
</evidence>
<comment type="similarity">
    <text evidence="1">Belongs to the H-rev107 family.</text>
</comment>
<sequence>MAVALQKHNATTLEELHPGDLVEFDRGMYSHWAVYKGKGRIIHLAGDENDGLNANLNSGNIFTICGRRFNKAFVREDDFWEMIGEIGYNLLWGNCEHFAKFCRYGKSKSDQ</sequence>
<dbReference type="InterPro" id="IPR007053">
    <property type="entry name" value="LRAT_dom"/>
</dbReference>
<dbReference type="EMBL" id="CP111016">
    <property type="protein sequence ID" value="WAR04921.1"/>
    <property type="molecule type" value="Genomic_DNA"/>
</dbReference>
<dbReference type="Gene3D" id="3.90.1720.10">
    <property type="entry name" value="endopeptidase domain like (from Nostoc punctiforme)"/>
    <property type="match status" value="2"/>
</dbReference>
<evidence type="ECO:0000313" key="6">
    <source>
        <dbReference type="EMBL" id="WAR04921.1"/>
    </source>
</evidence>
<proteinExistence type="inferred from homology"/>
<dbReference type="SUPFAM" id="SSF54001">
    <property type="entry name" value="Cysteine proteinases"/>
    <property type="match status" value="1"/>
</dbReference>
<feature type="domain" description="LRAT" evidence="5">
    <location>
        <begin position="21"/>
        <end position="111"/>
    </location>
</feature>
<dbReference type="Proteomes" id="UP001164746">
    <property type="component" value="Chromosome 5"/>
</dbReference>
<protein>
    <submittedName>
        <fullName evidence="6">PLAT3-like protein</fullName>
    </submittedName>
</protein>
<gene>
    <name evidence="6" type="ORF">MAR_020290</name>
</gene>
<reference evidence="6" key="1">
    <citation type="submission" date="2022-11" db="EMBL/GenBank/DDBJ databases">
        <title>Centuries of genome instability and evolution in soft-shell clam transmissible cancer (bioRxiv).</title>
        <authorList>
            <person name="Hart S.F.M."/>
            <person name="Yonemitsu M.A."/>
            <person name="Giersch R.M."/>
            <person name="Beal B.F."/>
            <person name="Arriagada G."/>
            <person name="Davis B.W."/>
            <person name="Ostrander E.A."/>
            <person name="Goff S.P."/>
            <person name="Metzger M.J."/>
        </authorList>
    </citation>
    <scope>NUCLEOTIDE SEQUENCE</scope>
    <source>
        <strain evidence="6">MELC-2E11</strain>
        <tissue evidence="6">Siphon/mantle</tissue>
    </source>
</reference>
<dbReference type="InterPro" id="IPR051496">
    <property type="entry name" value="H-rev107_PLA/AT"/>
</dbReference>
<evidence type="ECO:0000256" key="2">
    <source>
        <dbReference type="ARBA" id="ARBA00022679"/>
    </source>
</evidence>
<dbReference type="PROSITE" id="PS51934">
    <property type="entry name" value="LRAT"/>
    <property type="match status" value="1"/>
</dbReference>
<evidence type="ECO:0000256" key="4">
    <source>
        <dbReference type="ARBA" id="ARBA00023098"/>
    </source>
</evidence>
<keyword evidence="7" id="KW-1185">Reference proteome</keyword>
<dbReference type="PANTHER" id="PTHR13943">
    <property type="entry name" value="HRAS-LIKE SUPPRESSOR - RELATED"/>
    <property type="match status" value="1"/>
</dbReference>
<keyword evidence="2" id="KW-0808">Transferase</keyword>
<dbReference type="InterPro" id="IPR038765">
    <property type="entry name" value="Papain-like_cys_pep_sf"/>
</dbReference>
<keyword evidence="4" id="KW-0443">Lipid metabolism</keyword>
<name>A0ABY7E8K7_MYAAR</name>
<evidence type="ECO:0000256" key="1">
    <source>
        <dbReference type="ARBA" id="ARBA00007824"/>
    </source>
</evidence>
<dbReference type="PANTHER" id="PTHR13943:SF77">
    <property type="entry name" value="LRAT DOMAIN-CONTAINING PROTEIN"/>
    <property type="match status" value="1"/>
</dbReference>
<dbReference type="Pfam" id="PF04970">
    <property type="entry name" value="LRAT"/>
    <property type="match status" value="2"/>
</dbReference>
<organism evidence="6 7">
    <name type="scientific">Mya arenaria</name>
    <name type="common">Soft-shell clam</name>
    <dbReference type="NCBI Taxonomy" id="6604"/>
    <lineage>
        <taxon>Eukaryota</taxon>
        <taxon>Metazoa</taxon>
        <taxon>Spiralia</taxon>
        <taxon>Lophotrochozoa</taxon>
        <taxon>Mollusca</taxon>
        <taxon>Bivalvia</taxon>
        <taxon>Autobranchia</taxon>
        <taxon>Heteroconchia</taxon>
        <taxon>Euheterodonta</taxon>
        <taxon>Imparidentia</taxon>
        <taxon>Neoheterodontei</taxon>
        <taxon>Myida</taxon>
        <taxon>Myoidea</taxon>
        <taxon>Myidae</taxon>
        <taxon>Mya</taxon>
    </lineage>
</organism>